<evidence type="ECO:0000256" key="3">
    <source>
        <dbReference type="ARBA" id="ARBA00022729"/>
    </source>
</evidence>
<organism evidence="8 9">
    <name type="scientific">Limosilactobacillus reuteri</name>
    <name type="common">Lactobacillus reuteri</name>
    <dbReference type="NCBI Taxonomy" id="1598"/>
    <lineage>
        <taxon>Bacteria</taxon>
        <taxon>Bacillati</taxon>
        <taxon>Bacillota</taxon>
        <taxon>Bacilli</taxon>
        <taxon>Lactobacillales</taxon>
        <taxon>Lactobacillaceae</taxon>
        <taxon>Limosilactobacillus</taxon>
    </lineage>
</organism>
<dbReference type="EMBL" id="SRKR01000037">
    <property type="protein sequence ID" value="TGB08791.1"/>
    <property type="molecule type" value="Genomic_DNA"/>
</dbReference>
<reference evidence="8" key="2">
    <citation type="submission" date="2019-04" db="EMBL/GenBank/DDBJ databases">
        <authorList>
            <person name="Bisanz J.E."/>
            <person name="Chagwedera N.D."/>
            <person name="Chawla A."/>
            <person name="Turnbaugh P.J."/>
        </authorList>
    </citation>
    <scope>NUCLEOTIDE SEQUENCE</scope>
    <source>
        <strain evidence="8">I8-5</strain>
    </source>
</reference>
<dbReference type="Pfam" id="PF00746">
    <property type="entry name" value="Gram_pos_anchor"/>
    <property type="match status" value="1"/>
</dbReference>
<evidence type="ECO:0000313" key="9">
    <source>
        <dbReference type="Proteomes" id="UP000297521"/>
    </source>
</evidence>
<dbReference type="Proteomes" id="UP000297521">
    <property type="component" value="Unassembled WGS sequence"/>
</dbReference>
<keyword evidence="6" id="KW-0812">Transmembrane</keyword>
<dbReference type="AlphaFoldDB" id="A0AAX2SQI1"/>
<dbReference type="InterPro" id="IPR019931">
    <property type="entry name" value="LPXTG_anchor"/>
</dbReference>
<keyword evidence="2" id="KW-0964">Secreted</keyword>
<evidence type="ECO:0000256" key="4">
    <source>
        <dbReference type="ARBA" id="ARBA00023088"/>
    </source>
</evidence>
<keyword evidence="3" id="KW-0732">Signal</keyword>
<dbReference type="NCBIfam" id="TIGR01167">
    <property type="entry name" value="LPXTG_anchor"/>
    <property type="match status" value="1"/>
</dbReference>
<evidence type="ECO:0000256" key="6">
    <source>
        <dbReference type="SAM" id="Phobius"/>
    </source>
</evidence>
<evidence type="ECO:0000256" key="5">
    <source>
        <dbReference type="SAM" id="MobiDB-lite"/>
    </source>
</evidence>
<protein>
    <submittedName>
        <fullName evidence="8">LPXTG cell wall anchor domain-containing protein</fullName>
    </submittedName>
</protein>
<proteinExistence type="predicted"/>
<feature type="domain" description="Gram-positive cocci surface proteins LPxTG" evidence="7">
    <location>
        <begin position="53"/>
        <end position="86"/>
    </location>
</feature>
<evidence type="ECO:0000256" key="2">
    <source>
        <dbReference type="ARBA" id="ARBA00022525"/>
    </source>
</evidence>
<keyword evidence="1" id="KW-0134">Cell wall</keyword>
<dbReference type="RefSeq" id="WP_135350341.1">
    <property type="nucleotide sequence ID" value="NZ_SRKR01000037.1"/>
</dbReference>
<feature type="transmembrane region" description="Helical" evidence="6">
    <location>
        <begin position="62"/>
        <end position="80"/>
    </location>
</feature>
<keyword evidence="6" id="KW-1133">Transmembrane helix</keyword>
<reference evidence="8" key="1">
    <citation type="journal article" date="2019" name="Cell Metab.">
        <title>Nutrient sensing in CD11c cells alters the gut microbiome to regulate food intake and body mass.</title>
        <authorList>
            <person name="Chagwedera N.D."/>
            <person name="Ang Q.Y."/>
            <person name="Bisanz J.E."/>
            <person name="Leong Y.A."/>
            <person name="Ganeshan K."/>
            <person name="Cai J."/>
            <person name="Patterson A.D."/>
            <person name="Turnbaugh P.J."/>
            <person name="Chawla A."/>
        </authorList>
    </citation>
    <scope>NUCLEOTIDE SEQUENCE</scope>
    <source>
        <strain evidence="8">I8-5</strain>
    </source>
</reference>
<gene>
    <name evidence="8" type="ORF">E5F87_11045</name>
</gene>
<accession>A0AAX2SQI1</accession>
<keyword evidence="4" id="KW-0572">Peptidoglycan-anchor</keyword>
<evidence type="ECO:0000313" key="8">
    <source>
        <dbReference type="EMBL" id="TGB08791.1"/>
    </source>
</evidence>
<sequence length="86" mass="9307">MPKPADHQTTQNKQVVAGNTDTVALDNSGKTTVVLPRVTSDINGEKPESVKFLPQTGNEKNSFAIIALGAFTAMFGMNLVSRKRKF</sequence>
<dbReference type="PROSITE" id="PS50847">
    <property type="entry name" value="GRAM_POS_ANCHORING"/>
    <property type="match status" value="1"/>
</dbReference>
<comment type="caution">
    <text evidence="8">The sequence shown here is derived from an EMBL/GenBank/DDBJ whole genome shotgun (WGS) entry which is preliminary data.</text>
</comment>
<evidence type="ECO:0000259" key="7">
    <source>
        <dbReference type="PROSITE" id="PS50847"/>
    </source>
</evidence>
<feature type="compositionally biased region" description="Polar residues" evidence="5">
    <location>
        <begin position="7"/>
        <end position="22"/>
    </location>
</feature>
<keyword evidence="6" id="KW-0472">Membrane</keyword>
<evidence type="ECO:0000256" key="1">
    <source>
        <dbReference type="ARBA" id="ARBA00022512"/>
    </source>
</evidence>
<feature type="region of interest" description="Disordered" evidence="5">
    <location>
        <begin position="1"/>
        <end position="22"/>
    </location>
</feature>
<name>A0AAX2SQI1_LIMRT</name>